<keyword evidence="3" id="KW-1185">Reference proteome</keyword>
<dbReference type="Gramene" id="OGLUM06G15460.1">
    <property type="protein sequence ID" value="OGLUM06G15460.1"/>
    <property type="gene ID" value="OGLUM06G15460"/>
</dbReference>
<proteinExistence type="predicted"/>
<feature type="region of interest" description="Disordered" evidence="1">
    <location>
        <begin position="1"/>
        <end position="77"/>
    </location>
</feature>
<protein>
    <submittedName>
        <fullName evidence="2">Uncharacterized protein</fullName>
    </submittedName>
</protein>
<evidence type="ECO:0000313" key="3">
    <source>
        <dbReference type="Proteomes" id="UP000026961"/>
    </source>
</evidence>
<dbReference type="AlphaFoldDB" id="A0A0E0A9G2"/>
<sequence>MEKMHERTKTAIIERPNQAKPARCKPRSSCLAPTLCRLASRSRPARAAPHTPHARTSSHEDEQTNECPDDTSSFPLS</sequence>
<reference evidence="2" key="1">
    <citation type="submission" date="2015-04" db="UniProtKB">
        <authorList>
            <consortium name="EnsemblPlants"/>
        </authorList>
    </citation>
    <scope>IDENTIFICATION</scope>
</reference>
<evidence type="ECO:0000313" key="2">
    <source>
        <dbReference type="EnsemblPlants" id="OGLUM06G15460.1"/>
    </source>
</evidence>
<reference evidence="2" key="2">
    <citation type="submission" date="2018-05" db="EMBL/GenBank/DDBJ databases">
        <title>OgluRS3 (Oryza glumaepatula Reference Sequence Version 3).</title>
        <authorList>
            <person name="Zhang J."/>
            <person name="Kudrna D."/>
            <person name="Lee S."/>
            <person name="Talag J."/>
            <person name="Welchert J."/>
            <person name="Wing R.A."/>
        </authorList>
    </citation>
    <scope>NUCLEOTIDE SEQUENCE [LARGE SCALE GENOMIC DNA]</scope>
</reference>
<name>A0A0E0A9G2_9ORYZ</name>
<accession>A0A0E0A9G2</accession>
<dbReference type="EnsemblPlants" id="OGLUM06G15460.1">
    <property type="protein sequence ID" value="OGLUM06G15460.1"/>
    <property type="gene ID" value="OGLUM06G15460"/>
</dbReference>
<feature type="compositionally biased region" description="Low complexity" evidence="1">
    <location>
        <begin position="39"/>
        <end position="55"/>
    </location>
</feature>
<dbReference type="Proteomes" id="UP000026961">
    <property type="component" value="Chromosome 6"/>
</dbReference>
<dbReference type="HOGENOM" id="CLU_2642120_0_0_1"/>
<organism evidence="2">
    <name type="scientific">Oryza glumipatula</name>
    <dbReference type="NCBI Taxonomy" id="40148"/>
    <lineage>
        <taxon>Eukaryota</taxon>
        <taxon>Viridiplantae</taxon>
        <taxon>Streptophyta</taxon>
        <taxon>Embryophyta</taxon>
        <taxon>Tracheophyta</taxon>
        <taxon>Spermatophyta</taxon>
        <taxon>Magnoliopsida</taxon>
        <taxon>Liliopsida</taxon>
        <taxon>Poales</taxon>
        <taxon>Poaceae</taxon>
        <taxon>BOP clade</taxon>
        <taxon>Oryzoideae</taxon>
        <taxon>Oryzeae</taxon>
        <taxon>Oryzinae</taxon>
        <taxon>Oryza</taxon>
    </lineage>
</organism>
<evidence type="ECO:0000256" key="1">
    <source>
        <dbReference type="SAM" id="MobiDB-lite"/>
    </source>
</evidence>